<dbReference type="CDD" id="cd00067">
    <property type="entry name" value="GAL4"/>
    <property type="match status" value="1"/>
</dbReference>
<dbReference type="PANTHER" id="PTHR37534">
    <property type="entry name" value="TRANSCRIPTIONAL ACTIVATOR PROTEIN UGA3"/>
    <property type="match status" value="1"/>
</dbReference>
<feature type="compositionally biased region" description="Polar residues" evidence="3">
    <location>
        <begin position="83"/>
        <end position="101"/>
    </location>
</feature>
<dbReference type="AlphaFoldDB" id="A0A135SEI3"/>
<reference evidence="5 6" key="1">
    <citation type="submission" date="2014-02" db="EMBL/GenBank/DDBJ databases">
        <title>The genome sequence of Colletotrichum simmondsii CBS122122.</title>
        <authorList>
            <person name="Baroncelli R."/>
            <person name="Thon M.R."/>
        </authorList>
    </citation>
    <scope>NUCLEOTIDE SEQUENCE [LARGE SCALE GENOMIC DNA]</scope>
    <source>
        <strain evidence="5 6">CBS122122</strain>
    </source>
</reference>
<feature type="domain" description="Zn(2)-C6 fungal-type" evidence="4">
    <location>
        <begin position="31"/>
        <end position="61"/>
    </location>
</feature>
<dbReference type="SUPFAM" id="SSF57701">
    <property type="entry name" value="Zn2/Cys6 DNA-binding domain"/>
    <property type="match status" value="1"/>
</dbReference>
<dbReference type="SMART" id="SM00066">
    <property type="entry name" value="GAL4"/>
    <property type="match status" value="1"/>
</dbReference>
<dbReference type="OrthoDB" id="187139at2759"/>
<dbReference type="GO" id="GO:0005634">
    <property type="term" value="C:nucleus"/>
    <property type="evidence" value="ECO:0007669"/>
    <property type="project" value="UniProtKB-SubCell"/>
</dbReference>
<proteinExistence type="predicted"/>
<dbReference type="PROSITE" id="PS50048">
    <property type="entry name" value="ZN2_CY6_FUNGAL_2"/>
    <property type="match status" value="1"/>
</dbReference>
<dbReference type="GO" id="GO:0008270">
    <property type="term" value="F:zinc ion binding"/>
    <property type="evidence" value="ECO:0007669"/>
    <property type="project" value="InterPro"/>
</dbReference>
<evidence type="ECO:0000313" key="6">
    <source>
        <dbReference type="Proteomes" id="UP000070328"/>
    </source>
</evidence>
<keyword evidence="2" id="KW-0539">Nucleus</keyword>
<evidence type="ECO:0000259" key="4">
    <source>
        <dbReference type="PROSITE" id="PS50048"/>
    </source>
</evidence>
<dbReference type="PROSITE" id="PS00463">
    <property type="entry name" value="ZN2_CY6_FUNGAL_1"/>
    <property type="match status" value="1"/>
</dbReference>
<keyword evidence="6" id="KW-1185">Reference proteome</keyword>
<evidence type="ECO:0000256" key="2">
    <source>
        <dbReference type="ARBA" id="ARBA00023242"/>
    </source>
</evidence>
<dbReference type="PANTHER" id="PTHR37534:SF46">
    <property type="entry name" value="ZN(II)2CYS6 TRANSCRIPTION FACTOR (EUROFUNG)"/>
    <property type="match status" value="1"/>
</dbReference>
<dbReference type="Pfam" id="PF11951">
    <property type="entry name" value="Fungal_trans_2"/>
    <property type="match status" value="1"/>
</dbReference>
<comment type="caution">
    <text evidence="5">The sequence shown here is derived from an EMBL/GenBank/DDBJ whole genome shotgun (WGS) entry which is preliminary data.</text>
</comment>
<dbReference type="InterPro" id="IPR036864">
    <property type="entry name" value="Zn2-C6_fun-type_DNA-bd_sf"/>
</dbReference>
<sequence length="536" mass="59936">MSTATDQHNLRQEGARYPTKYRRNIPRSKNGCLTCRAKRKKCDERRPCCTSCARTRRECTWPVSAEDIANKSTRDLFPNQVASKNETSESNGSSQQHTTLPSRPRATVLTTASIPEALESSSSLRASLTFGTLSNLSSNSRPLYDQYLDMTAELLARGPSADGNPFINYVLPLAASDSLVMDCVLAIGGAHMAVLEPDRPQLEVMTRKHYARLLEGLRKALCDDTACPFGERDEDKKLYTLLILIMLCIFEGVQGDNSGAVYHHIRASRHYVMELAAETYKPSASKKTEHIRGFLLEIYAMFALKLSVTPRGLQEENPVTLDPFLDSLEFLSQFKSRGFMLGFGHGLFAMIPDVSNLFEKRRKEELSGSTSDGLFQSYKSLLEKLDSLDASSDVLKDEDACPRYQQSTAVAIYRTALILILHSAFHEDMYKNAELLVEIESRIDKILPLCWAVYASKSPLRRMMLWPGSILASCCKKPEHVHAFRLGLNSNPRSPGGVREAAKAVELLWQDDDPRAFGPRGLNMVMKKHGLSFSMC</sequence>
<organism evidence="5 6">
    <name type="scientific">Colletotrichum simmondsii</name>
    <dbReference type="NCBI Taxonomy" id="703756"/>
    <lineage>
        <taxon>Eukaryota</taxon>
        <taxon>Fungi</taxon>
        <taxon>Dikarya</taxon>
        <taxon>Ascomycota</taxon>
        <taxon>Pezizomycotina</taxon>
        <taxon>Sordariomycetes</taxon>
        <taxon>Hypocreomycetidae</taxon>
        <taxon>Glomerellales</taxon>
        <taxon>Glomerellaceae</taxon>
        <taxon>Colletotrichum</taxon>
        <taxon>Colletotrichum acutatum species complex</taxon>
    </lineage>
</organism>
<dbReference type="Proteomes" id="UP000070328">
    <property type="component" value="Unassembled WGS sequence"/>
</dbReference>
<dbReference type="EMBL" id="JFBX01000586">
    <property type="protein sequence ID" value="KXH34328.1"/>
    <property type="molecule type" value="Genomic_DNA"/>
</dbReference>
<feature type="region of interest" description="Disordered" evidence="3">
    <location>
        <begin position="83"/>
        <end position="106"/>
    </location>
</feature>
<evidence type="ECO:0000256" key="1">
    <source>
        <dbReference type="ARBA" id="ARBA00004123"/>
    </source>
</evidence>
<comment type="subcellular location">
    <subcellularLocation>
        <location evidence="1">Nucleus</location>
    </subcellularLocation>
</comment>
<evidence type="ECO:0000256" key="3">
    <source>
        <dbReference type="SAM" id="MobiDB-lite"/>
    </source>
</evidence>
<accession>A0A135SEI3</accession>
<evidence type="ECO:0000313" key="5">
    <source>
        <dbReference type="EMBL" id="KXH34328.1"/>
    </source>
</evidence>
<protein>
    <submittedName>
        <fullName evidence="5">C6 zinc finger domain-containing protein</fullName>
    </submittedName>
</protein>
<dbReference type="Pfam" id="PF00172">
    <property type="entry name" value="Zn_clus"/>
    <property type="match status" value="1"/>
</dbReference>
<name>A0A135SEI3_9PEZI</name>
<dbReference type="GO" id="GO:0000981">
    <property type="term" value="F:DNA-binding transcription factor activity, RNA polymerase II-specific"/>
    <property type="evidence" value="ECO:0007669"/>
    <property type="project" value="InterPro"/>
</dbReference>
<dbReference type="InterPro" id="IPR001138">
    <property type="entry name" value="Zn2Cys6_DnaBD"/>
</dbReference>
<dbReference type="Gene3D" id="4.10.240.10">
    <property type="entry name" value="Zn(2)-C6 fungal-type DNA-binding domain"/>
    <property type="match status" value="1"/>
</dbReference>
<gene>
    <name evidence="5" type="ORF">CSIM01_00239</name>
</gene>
<dbReference type="InterPro" id="IPR021858">
    <property type="entry name" value="Fun_TF"/>
</dbReference>